<evidence type="ECO:0000313" key="5">
    <source>
        <dbReference type="EMBL" id="GJJ07385.1"/>
    </source>
</evidence>
<evidence type="ECO:0000256" key="1">
    <source>
        <dbReference type="ARBA" id="ARBA00022553"/>
    </source>
</evidence>
<keyword evidence="3" id="KW-0808">Transferase</keyword>
<name>A0AAV5A305_9AGAM</name>
<protein>
    <recommendedName>
        <fullName evidence="7">Thiol methyltransferase 2</fullName>
    </recommendedName>
</protein>
<organism evidence="5 6">
    <name type="scientific">Clathrus columnatus</name>
    <dbReference type="NCBI Taxonomy" id="1419009"/>
    <lineage>
        <taxon>Eukaryota</taxon>
        <taxon>Fungi</taxon>
        <taxon>Dikarya</taxon>
        <taxon>Basidiomycota</taxon>
        <taxon>Agaricomycotina</taxon>
        <taxon>Agaricomycetes</taxon>
        <taxon>Phallomycetidae</taxon>
        <taxon>Phallales</taxon>
        <taxon>Clathraceae</taxon>
        <taxon>Clathrus</taxon>
    </lineage>
</organism>
<gene>
    <name evidence="5" type="ORF">Clacol_001587</name>
</gene>
<dbReference type="GO" id="GO:0008757">
    <property type="term" value="F:S-adenosylmethionine-dependent methyltransferase activity"/>
    <property type="evidence" value="ECO:0007669"/>
    <property type="project" value="InterPro"/>
</dbReference>
<evidence type="ECO:0000256" key="2">
    <source>
        <dbReference type="ARBA" id="ARBA00022603"/>
    </source>
</evidence>
<keyword evidence="6" id="KW-1185">Reference proteome</keyword>
<dbReference type="EMBL" id="BPWL01000002">
    <property type="protein sequence ID" value="GJJ07385.1"/>
    <property type="molecule type" value="Genomic_DNA"/>
</dbReference>
<evidence type="ECO:0008006" key="7">
    <source>
        <dbReference type="Google" id="ProtNLM"/>
    </source>
</evidence>
<dbReference type="Pfam" id="PF05724">
    <property type="entry name" value="TPMT"/>
    <property type="match status" value="1"/>
</dbReference>
<sequence>MTTRIGVDPSILEKLQDIVSKDREPGSMRSWNSAWLNSATPWEGGQAQPPLQHLLESCEIDFPRSGTALVPGCGKGHDLIVINSLLGLQVLGVDFAPKAIETARNHLENTVPELIKGENIRLQQVDFFELEGSYDLVFFQALQPEMRSKWGAQMYQLVKPGGYIIILAFPTNAPLNRGPPFGIEQNTHAQFLGGGGWEKVLDRVPEKSSTTHVGIERLLVFKRLADQ</sequence>
<evidence type="ECO:0000313" key="6">
    <source>
        <dbReference type="Proteomes" id="UP001050691"/>
    </source>
</evidence>
<proteinExistence type="predicted"/>
<keyword evidence="2" id="KW-0489">Methyltransferase</keyword>
<dbReference type="PANTHER" id="PTHR32183">
    <property type="match status" value="1"/>
</dbReference>
<dbReference type="CDD" id="cd02440">
    <property type="entry name" value="AdoMet_MTases"/>
    <property type="match status" value="1"/>
</dbReference>
<reference evidence="5" key="1">
    <citation type="submission" date="2021-10" db="EMBL/GenBank/DDBJ databases">
        <title>De novo Genome Assembly of Clathrus columnatus (Basidiomycota, Fungi) Using Illumina and Nanopore Sequence Data.</title>
        <authorList>
            <person name="Ogiso-Tanaka E."/>
            <person name="Itagaki H."/>
            <person name="Hosoya T."/>
            <person name="Hosaka K."/>
        </authorList>
    </citation>
    <scope>NUCLEOTIDE SEQUENCE</scope>
    <source>
        <strain evidence="5">MO-923</strain>
    </source>
</reference>
<dbReference type="GO" id="GO:0032259">
    <property type="term" value="P:methylation"/>
    <property type="evidence" value="ECO:0007669"/>
    <property type="project" value="UniProtKB-KW"/>
</dbReference>
<comment type="caution">
    <text evidence="5">The sequence shown here is derived from an EMBL/GenBank/DDBJ whole genome shotgun (WGS) entry which is preliminary data.</text>
</comment>
<dbReference type="PANTHER" id="PTHR32183:SF11">
    <property type="entry name" value="THIOL METHYLTRANSFERASE 2-RELATED"/>
    <property type="match status" value="1"/>
</dbReference>
<dbReference type="InterPro" id="IPR029063">
    <property type="entry name" value="SAM-dependent_MTases_sf"/>
</dbReference>
<dbReference type="InterPro" id="IPR008854">
    <property type="entry name" value="TPMT"/>
</dbReference>
<evidence type="ECO:0000256" key="4">
    <source>
        <dbReference type="ARBA" id="ARBA00022691"/>
    </source>
</evidence>
<keyword evidence="4" id="KW-0949">S-adenosyl-L-methionine</keyword>
<evidence type="ECO:0000256" key="3">
    <source>
        <dbReference type="ARBA" id="ARBA00022679"/>
    </source>
</evidence>
<dbReference type="Proteomes" id="UP001050691">
    <property type="component" value="Unassembled WGS sequence"/>
</dbReference>
<accession>A0AAV5A305</accession>
<dbReference type="AlphaFoldDB" id="A0AAV5A305"/>
<keyword evidence="1" id="KW-0597">Phosphoprotein</keyword>
<dbReference type="PROSITE" id="PS51585">
    <property type="entry name" value="SAM_MT_TPMT"/>
    <property type="match status" value="1"/>
</dbReference>
<dbReference type="Gene3D" id="3.40.50.150">
    <property type="entry name" value="Vaccinia Virus protein VP39"/>
    <property type="match status" value="1"/>
</dbReference>
<dbReference type="SUPFAM" id="SSF53335">
    <property type="entry name" value="S-adenosyl-L-methionine-dependent methyltransferases"/>
    <property type="match status" value="1"/>
</dbReference>